<keyword evidence="9" id="KW-1185">Reference proteome</keyword>
<dbReference type="InterPro" id="IPR013324">
    <property type="entry name" value="RNA_pol_sigma_r3/r4-like"/>
</dbReference>
<feature type="domain" description="DUF6596" evidence="7">
    <location>
        <begin position="174"/>
        <end position="274"/>
    </location>
</feature>
<dbReference type="InterPro" id="IPR046531">
    <property type="entry name" value="DUF6596"/>
</dbReference>
<organism evidence="8 9">
    <name type="scientific">Saccharopolyspora taberi</name>
    <dbReference type="NCBI Taxonomy" id="60895"/>
    <lineage>
        <taxon>Bacteria</taxon>
        <taxon>Bacillati</taxon>
        <taxon>Actinomycetota</taxon>
        <taxon>Actinomycetes</taxon>
        <taxon>Pseudonocardiales</taxon>
        <taxon>Pseudonocardiaceae</taxon>
        <taxon>Saccharopolyspora</taxon>
    </lineage>
</organism>
<dbReference type="PANTHER" id="PTHR47756">
    <property type="entry name" value="BLL6612 PROTEIN-RELATED"/>
    <property type="match status" value="1"/>
</dbReference>
<dbReference type="InterPro" id="IPR013249">
    <property type="entry name" value="RNA_pol_sigma70_r4_t2"/>
</dbReference>
<dbReference type="SUPFAM" id="SSF88659">
    <property type="entry name" value="Sigma3 and sigma4 domains of RNA polymerase sigma factors"/>
    <property type="match status" value="1"/>
</dbReference>
<proteinExistence type="inferred from homology"/>
<feature type="domain" description="RNA polymerase sigma-70 region 2" evidence="5">
    <location>
        <begin position="8"/>
        <end position="73"/>
    </location>
</feature>
<dbReference type="Pfam" id="PF20239">
    <property type="entry name" value="DUF6596"/>
    <property type="match status" value="1"/>
</dbReference>
<dbReference type="Pfam" id="PF04542">
    <property type="entry name" value="Sigma70_r2"/>
    <property type="match status" value="1"/>
</dbReference>
<dbReference type="Proteomes" id="UP001500979">
    <property type="component" value="Unassembled WGS sequence"/>
</dbReference>
<dbReference type="InterPro" id="IPR007627">
    <property type="entry name" value="RNA_pol_sigma70_r2"/>
</dbReference>
<dbReference type="RefSeq" id="WP_344684999.1">
    <property type="nucleotide sequence ID" value="NZ_BAAAUX010000027.1"/>
</dbReference>
<evidence type="ECO:0000259" key="7">
    <source>
        <dbReference type="Pfam" id="PF20239"/>
    </source>
</evidence>
<protein>
    <submittedName>
        <fullName evidence="8">RNA polymerase sigma factor</fullName>
    </submittedName>
</protein>
<evidence type="ECO:0000259" key="6">
    <source>
        <dbReference type="Pfam" id="PF08281"/>
    </source>
</evidence>
<evidence type="ECO:0000256" key="1">
    <source>
        <dbReference type="ARBA" id="ARBA00010641"/>
    </source>
</evidence>
<evidence type="ECO:0000259" key="5">
    <source>
        <dbReference type="Pfam" id="PF04542"/>
    </source>
</evidence>
<sequence length="400" mass="44295">MIDVDRVFREERGRAVAVLVRVLGDIDLAEDAVQDAFAEAVRRWPQEGLPPSPAGWLITTARNRAIDRLRRESSRDRRHAQAALLRASDEPTEEGPVHDDRLRLIFTCCHPALAPHARVALTLRLLGGLTTAEIARAFLVPDRTMAQRLVRAKGKIRDARIPYRVPAEADLPDRLRAVLAVIYLIFNEGYAANAGADLVRDELCAEAIRLGRLLAELMPDEPEALGLLALMLLADSRRAARTGPHGELVRLADQDRARWDRELVAEGQDLVRRCLRRDRPGPYQIQAAINAVHSDAATAADTDWRQIRLLYDQLVALTPSPVAALNRAVAVAETDGPQAALDLVDGLDLPGYHLFHAIRADLLSRLGRDEEAGLAYEEAISRTGNEAERAFLRNRRDGGE</sequence>
<dbReference type="PANTHER" id="PTHR47756:SF2">
    <property type="entry name" value="BLL6612 PROTEIN"/>
    <property type="match status" value="1"/>
</dbReference>
<keyword evidence="3" id="KW-0731">Sigma factor</keyword>
<evidence type="ECO:0000256" key="2">
    <source>
        <dbReference type="ARBA" id="ARBA00023015"/>
    </source>
</evidence>
<dbReference type="EMBL" id="BAAAUX010000027">
    <property type="protein sequence ID" value="GAA2814303.1"/>
    <property type="molecule type" value="Genomic_DNA"/>
</dbReference>
<dbReference type="InterPro" id="IPR014284">
    <property type="entry name" value="RNA_pol_sigma-70_dom"/>
</dbReference>
<dbReference type="InterPro" id="IPR036388">
    <property type="entry name" value="WH-like_DNA-bd_sf"/>
</dbReference>
<dbReference type="Pfam" id="PF08281">
    <property type="entry name" value="Sigma70_r4_2"/>
    <property type="match status" value="1"/>
</dbReference>
<evidence type="ECO:0000256" key="4">
    <source>
        <dbReference type="ARBA" id="ARBA00023163"/>
    </source>
</evidence>
<evidence type="ECO:0000256" key="3">
    <source>
        <dbReference type="ARBA" id="ARBA00023082"/>
    </source>
</evidence>
<dbReference type="Gene3D" id="1.10.1740.10">
    <property type="match status" value="1"/>
</dbReference>
<reference evidence="8 9" key="1">
    <citation type="journal article" date="2019" name="Int. J. Syst. Evol. Microbiol.">
        <title>The Global Catalogue of Microorganisms (GCM) 10K type strain sequencing project: providing services to taxonomists for standard genome sequencing and annotation.</title>
        <authorList>
            <consortium name="The Broad Institute Genomics Platform"/>
            <consortium name="The Broad Institute Genome Sequencing Center for Infectious Disease"/>
            <person name="Wu L."/>
            <person name="Ma J."/>
        </authorList>
    </citation>
    <scope>NUCLEOTIDE SEQUENCE [LARGE SCALE GENOMIC DNA]</scope>
    <source>
        <strain evidence="8 9">JCM 9383</strain>
    </source>
</reference>
<dbReference type="NCBIfam" id="TIGR02937">
    <property type="entry name" value="sigma70-ECF"/>
    <property type="match status" value="1"/>
</dbReference>
<evidence type="ECO:0000313" key="9">
    <source>
        <dbReference type="Proteomes" id="UP001500979"/>
    </source>
</evidence>
<comment type="caution">
    <text evidence="8">The sequence shown here is derived from an EMBL/GenBank/DDBJ whole genome shotgun (WGS) entry which is preliminary data.</text>
</comment>
<feature type="domain" description="RNA polymerase sigma factor 70 region 4 type 2" evidence="6">
    <location>
        <begin position="105"/>
        <end position="155"/>
    </location>
</feature>
<keyword evidence="4" id="KW-0804">Transcription</keyword>
<evidence type="ECO:0000313" key="8">
    <source>
        <dbReference type="EMBL" id="GAA2814303.1"/>
    </source>
</evidence>
<dbReference type="SUPFAM" id="SSF88946">
    <property type="entry name" value="Sigma2 domain of RNA polymerase sigma factors"/>
    <property type="match status" value="1"/>
</dbReference>
<accession>A0ABN3VL92</accession>
<keyword evidence="2" id="KW-0805">Transcription regulation</keyword>
<name>A0ABN3VL92_9PSEU</name>
<dbReference type="InterPro" id="IPR013325">
    <property type="entry name" value="RNA_pol_sigma_r2"/>
</dbReference>
<dbReference type="Gene3D" id="1.10.10.10">
    <property type="entry name" value="Winged helix-like DNA-binding domain superfamily/Winged helix DNA-binding domain"/>
    <property type="match status" value="1"/>
</dbReference>
<gene>
    <name evidence="8" type="ORF">GCM10010470_57250</name>
</gene>
<comment type="similarity">
    <text evidence="1">Belongs to the sigma-70 factor family. ECF subfamily.</text>
</comment>